<organism evidence="1 2">
    <name type="scientific">Paracoccus aminophilus JCM 7686</name>
    <dbReference type="NCBI Taxonomy" id="1367847"/>
    <lineage>
        <taxon>Bacteria</taxon>
        <taxon>Pseudomonadati</taxon>
        <taxon>Pseudomonadota</taxon>
        <taxon>Alphaproteobacteria</taxon>
        <taxon>Rhodobacterales</taxon>
        <taxon>Paracoccaceae</taxon>
        <taxon>Paracoccus</taxon>
    </lineage>
</organism>
<dbReference type="Proteomes" id="UP000015480">
    <property type="component" value="Chromosome"/>
</dbReference>
<dbReference type="OrthoDB" id="7779121at2"/>
<evidence type="ECO:0000313" key="2">
    <source>
        <dbReference type="Proteomes" id="UP000015480"/>
    </source>
</evidence>
<protein>
    <recommendedName>
        <fullName evidence="3">DUF1127 domain-containing protein</fullName>
    </recommendedName>
</protein>
<dbReference type="HOGENOM" id="CLU_2602821_0_0_5"/>
<evidence type="ECO:0000313" key="1">
    <source>
        <dbReference type="EMBL" id="AGT09937.1"/>
    </source>
</evidence>
<reference evidence="1 2" key="1">
    <citation type="journal article" date="2014" name="BMC Genomics">
        <title>Architecture and functions of a multipartite genome of the methylotrophic bacterium Paracoccus aminophilus JCM 7686, containing primary and secondary chromids.</title>
        <authorList>
            <person name="Dziewit L."/>
            <person name="Czarnecki J."/>
            <person name="Wibberg D."/>
            <person name="Radlinska M."/>
            <person name="Mrozek P."/>
            <person name="Szymczak M."/>
            <person name="Schluter A."/>
            <person name="Puhler A."/>
            <person name="Bartosik D."/>
        </authorList>
    </citation>
    <scope>NUCLEOTIDE SEQUENCE [LARGE SCALE GENOMIC DNA]</scope>
    <source>
        <strain evidence="1">JCM 7686</strain>
    </source>
</reference>
<proteinExistence type="predicted"/>
<dbReference type="RefSeq" id="WP_020951575.1">
    <property type="nucleotide sequence ID" value="NC_022041.1"/>
</dbReference>
<sequence>MNAITQKSARSASPFVARLLERLHDWQARRAYRKSLALVPEDLRWDVGLDGGAELEALDFSRGRSFDHLSRPVPAPRFF</sequence>
<dbReference type="PATRIC" id="fig|1367847.3.peg.2888"/>
<dbReference type="KEGG" id="pami:JCM7686_2881"/>
<accession>S5XX89</accession>
<dbReference type="AlphaFoldDB" id="S5XX89"/>
<keyword evidence="2" id="KW-1185">Reference proteome</keyword>
<evidence type="ECO:0008006" key="3">
    <source>
        <dbReference type="Google" id="ProtNLM"/>
    </source>
</evidence>
<dbReference type="EMBL" id="CP006650">
    <property type="protein sequence ID" value="AGT09937.1"/>
    <property type="molecule type" value="Genomic_DNA"/>
</dbReference>
<gene>
    <name evidence="1" type="ORF">JCM7686_2881</name>
</gene>
<name>S5XX89_PARAH</name>